<evidence type="ECO:0000313" key="10">
    <source>
        <dbReference type="EMBL" id="GAA4874227.1"/>
    </source>
</evidence>
<dbReference type="InterPro" id="IPR036259">
    <property type="entry name" value="MFS_trans_sf"/>
</dbReference>
<gene>
    <name evidence="10" type="ORF">GCM10023333_03880</name>
</gene>
<keyword evidence="5 8" id="KW-0812">Transmembrane</keyword>
<evidence type="ECO:0000256" key="7">
    <source>
        <dbReference type="ARBA" id="ARBA00023136"/>
    </source>
</evidence>
<dbReference type="SUPFAM" id="SSF103473">
    <property type="entry name" value="MFS general substrate transporter"/>
    <property type="match status" value="1"/>
</dbReference>
<feature type="transmembrane region" description="Helical" evidence="8">
    <location>
        <begin position="12"/>
        <end position="30"/>
    </location>
</feature>
<keyword evidence="3" id="KW-0813">Transport</keyword>
<feature type="transmembrane region" description="Helical" evidence="8">
    <location>
        <begin position="80"/>
        <end position="100"/>
    </location>
</feature>
<evidence type="ECO:0000256" key="3">
    <source>
        <dbReference type="ARBA" id="ARBA00022448"/>
    </source>
</evidence>
<feature type="transmembrane region" description="Helical" evidence="8">
    <location>
        <begin position="363"/>
        <end position="386"/>
    </location>
</feature>
<comment type="caution">
    <text evidence="10">The sequence shown here is derived from an EMBL/GenBank/DDBJ whole genome shotgun (WGS) entry which is preliminary data.</text>
</comment>
<evidence type="ECO:0000256" key="8">
    <source>
        <dbReference type="SAM" id="Phobius"/>
    </source>
</evidence>
<dbReference type="PROSITE" id="PS50850">
    <property type="entry name" value="MFS"/>
    <property type="match status" value="1"/>
</dbReference>
<evidence type="ECO:0000256" key="1">
    <source>
        <dbReference type="ARBA" id="ARBA00004651"/>
    </source>
</evidence>
<evidence type="ECO:0000256" key="5">
    <source>
        <dbReference type="ARBA" id="ARBA00022692"/>
    </source>
</evidence>
<dbReference type="InterPro" id="IPR011701">
    <property type="entry name" value="MFS"/>
</dbReference>
<feature type="transmembrane region" description="Helical" evidence="8">
    <location>
        <begin position="106"/>
        <end position="125"/>
    </location>
</feature>
<keyword evidence="11" id="KW-1185">Reference proteome</keyword>
<feature type="transmembrane region" description="Helical" evidence="8">
    <location>
        <begin position="244"/>
        <end position="263"/>
    </location>
</feature>
<keyword evidence="6 8" id="KW-1133">Transmembrane helix</keyword>
<dbReference type="EMBL" id="BAABJZ010000006">
    <property type="protein sequence ID" value="GAA4874227.1"/>
    <property type="molecule type" value="Genomic_DNA"/>
</dbReference>
<dbReference type="Pfam" id="PF07690">
    <property type="entry name" value="MFS_1"/>
    <property type="match status" value="1"/>
</dbReference>
<name>A0ABP9ED01_9GAMM</name>
<evidence type="ECO:0000256" key="2">
    <source>
        <dbReference type="ARBA" id="ARBA00008335"/>
    </source>
</evidence>
<feature type="domain" description="Major facilitator superfamily (MFS) profile" evidence="9">
    <location>
        <begin position="12"/>
        <end position="390"/>
    </location>
</feature>
<feature type="transmembrane region" description="Helical" evidence="8">
    <location>
        <begin position="214"/>
        <end position="232"/>
    </location>
</feature>
<feature type="transmembrane region" description="Helical" evidence="8">
    <location>
        <begin position="132"/>
        <end position="154"/>
    </location>
</feature>
<organism evidence="10 11">
    <name type="scientific">Ferrimonas pelagia</name>
    <dbReference type="NCBI Taxonomy" id="1177826"/>
    <lineage>
        <taxon>Bacteria</taxon>
        <taxon>Pseudomonadati</taxon>
        <taxon>Pseudomonadota</taxon>
        <taxon>Gammaproteobacteria</taxon>
        <taxon>Alteromonadales</taxon>
        <taxon>Ferrimonadaceae</taxon>
        <taxon>Ferrimonas</taxon>
    </lineage>
</organism>
<keyword evidence="7 8" id="KW-0472">Membrane</keyword>
<evidence type="ECO:0000256" key="4">
    <source>
        <dbReference type="ARBA" id="ARBA00022475"/>
    </source>
</evidence>
<feature type="transmembrane region" description="Helical" evidence="8">
    <location>
        <begin position="275"/>
        <end position="294"/>
    </location>
</feature>
<dbReference type="InterPro" id="IPR020846">
    <property type="entry name" value="MFS_dom"/>
</dbReference>
<dbReference type="RefSeq" id="WP_345332841.1">
    <property type="nucleotide sequence ID" value="NZ_BAABJZ010000006.1"/>
</dbReference>
<dbReference type="PANTHER" id="PTHR43271:SF1">
    <property type="entry name" value="INNER MEMBRANE TRANSPORT PROTEIN YNFM"/>
    <property type="match status" value="1"/>
</dbReference>
<evidence type="ECO:0000256" key="6">
    <source>
        <dbReference type="ARBA" id="ARBA00022989"/>
    </source>
</evidence>
<feature type="transmembrane region" description="Helical" evidence="8">
    <location>
        <begin position="300"/>
        <end position="325"/>
    </location>
</feature>
<proteinExistence type="inferred from homology"/>
<accession>A0ABP9ED01</accession>
<evidence type="ECO:0000259" key="9">
    <source>
        <dbReference type="PROSITE" id="PS50850"/>
    </source>
</evidence>
<comment type="subcellular location">
    <subcellularLocation>
        <location evidence="1">Cell membrane</location>
        <topology evidence="1">Multi-pass membrane protein</topology>
    </subcellularLocation>
</comment>
<keyword evidence="4" id="KW-1003">Cell membrane</keyword>
<feature type="transmembrane region" description="Helical" evidence="8">
    <location>
        <begin position="337"/>
        <end position="357"/>
    </location>
</feature>
<feature type="transmembrane region" description="Helical" evidence="8">
    <location>
        <begin position="166"/>
        <end position="186"/>
    </location>
</feature>
<dbReference type="Proteomes" id="UP001499988">
    <property type="component" value="Unassembled WGS sequence"/>
</dbReference>
<dbReference type="Gene3D" id="1.20.1250.20">
    <property type="entry name" value="MFS general substrate transporter like domains"/>
    <property type="match status" value="1"/>
</dbReference>
<comment type="similarity">
    <text evidence="2">Belongs to the major facilitator superfamily.</text>
</comment>
<dbReference type="CDD" id="cd17324">
    <property type="entry name" value="MFS_NepI_like"/>
    <property type="match status" value="1"/>
</dbReference>
<sequence length="398" mass="42683">MIEVGSRAYVCARKALALGALMVFGNLYLLQPLLPQLAQRYDLAPSEANWAHAACFLGLAVALLPWALLSERIGRRKVMLISLTLIPLIGAAGTLAQAFWQIAAARAVMGATLAGFASVTVAYMAEEFSPKALALAVGGFVAANSIGGILSRLAGGGLGDLLGWRGTLLVVAGISSVALIGVWRWLPQDTLFRPSHNLKASLRDIFRHLREPRLVLAMWIGGLNFALFVNQFSAMGFRLVAPPHSLPVAVTSLIFICYITGTFTSSLSGRWSLKYGPLSGMLLGTLIAFAGILVARIDTLWTMVLGMLILSAGAFLVHALAYGWVGREARYAKAGATALYLVHYYLGGSFGGFWLLWCWQNWGWDGVVGGSAVVYLTMVTLVMGLVRRNRSHLAEAAA</sequence>
<reference evidence="11" key="1">
    <citation type="journal article" date="2019" name="Int. J. Syst. Evol. Microbiol.">
        <title>The Global Catalogue of Microorganisms (GCM) 10K type strain sequencing project: providing services to taxonomists for standard genome sequencing and annotation.</title>
        <authorList>
            <consortium name="The Broad Institute Genomics Platform"/>
            <consortium name="The Broad Institute Genome Sequencing Center for Infectious Disease"/>
            <person name="Wu L."/>
            <person name="Ma J."/>
        </authorList>
    </citation>
    <scope>NUCLEOTIDE SEQUENCE [LARGE SCALE GENOMIC DNA]</scope>
    <source>
        <strain evidence="11">JCM 18401</strain>
    </source>
</reference>
<evidence type="ECO:0000313" key="11">
    <source>
        <dbReference type="Proteomes" id="UP001499988"/>
    </source>
</evidence>
<feature type="transmembrane region" description="Helical" evidence="8">
    <location>
        <begin position="50"/>
        <end position="68"/>
    </location>
</feature>
<protein>
    <submittedName>
        <fullName evidence="10">MFS transporter</fullName>
    </submittedName>
</protein>
<dbReference type="PANTHER" id="PTHR43271">
    <property type="entry name" value="BLL2771 PROTEIN"/>
    <property type="match status" value="1"/>
</dbReference>